<reference evidence="1 2" key="1">
    <citation type="submission" date="2018-11" db="EMBL/GenBank/DDBJ databases">
        <authorList>
            <person name="Lopez-Roques C."/>
            <person name="Donnadieu C."/>
            <person name="Bouchez O."/>
            <person name="Klopp C."/>
            <person name="Cabau C."/>
            <person name="Zahm M."/>
        </authorList>
    </citation>
    <scope>NUCLEOTIDE SEQUENCE [LARGE SCALE GENOMIC DNA]</scope>
    <source>
        <strain evidence="1">RS831</strain>
        <tissue evidence="1">Whole body</tissue>
    </source>
</reference>
<sequence>MTSSPTLTEAQEEKEIHVSLFRVGTLNREVHSGRWIRSGRSSKKLLQLKQLMGVCDPNPSKAGAAELSSRI</sequence>
<protein>
    <submittedName>
        <fullName evidence="1">Uncharacterized protein</fullName>
    </submittedName>
</protein>
<reference evidence="1 2" key="2">
    <citation type="submission" date="2019-01" db="EMBL/GenBank/DDBJ databases">
        <title>A chromosome length genome reference of the Java medaka (oryzias javanicus).</title>
        <authorList>
            <person name="Herpin A."/>
            <person name="Takehana Y."/>
            <person name="Naruse K."/>
            <person name="Ansai S."/>
            <person name="Kawaguchi M."/>
        </authorList>
    </citation>
    <scope>NUCLEOTIDE SEQUENCE [LARGE SCALE GENOMIC DNA]</scope>
    <source>
        <strain evidence="1">RS831</strain>
        <tissue evidence="1">Whole body</tissue>
    </source>
</reference>
<keyword evidence="2" id="KW-1185">Reference proteome</keyword>
<proteinExistence type="predicted"/>
<evidence type="ECO:0000313" key="1">
    <source>
        <dbReference type="EMBL" id="RVE65213.1"/>
    </source>
</evidence>
<accession>A0A437CSG8</accession>
<organism evidence="1 2">
    <name type="scientific">Oryzias javanicus</name>
    <name type="common">Javanese ricefish</name>
    <name type="synonym">Aplocheilus javanicus</name>
    <dbReference type="NCBI Taxonomy" id="123683"/>
    <lineage>
        <taxon>Eukaryota</taxon>
        <taxon>Metazoa</taxon>
        <taxon>Chordata</taxon>
        <taxon>Craniata</taxon>
        <taxon>Vertebrata</taxon>
        <taxon>Euteleostomi</taxon>
        <taxon>Actinopterygii</taxon>
        <taxon>Neopterygii</taxon>
        <taxon>Teleostei</taxon>
        <taxon>Neoteleostei</taxon>
        <taxon>Acanthomorphata</taxon>
        <taxon>Ovalentaria</taxon>
        <taxon>Atherinomorphae</taxon>
        <taxon>Beloniformes</taxon>
        <taxon>Adrianichthyidae</taxon>
        <taxon>Oryziinae</taxon>
        <taxon>Oryzias</taxon>
    </lineage>
</organism>
<name>A0A437CSG8_ORYJA</name>
<evidence type="ECO:0000313" key="2">
    <source>
        <dbReference type="Proteomes" id="UP000283210"/>
    </source>
</evidence>
<gene>
    <name evidence="1" type="ORF">OJAV_G00133360</name>
</gene>
<dbReference type="Proteomes" id="UP000283210">
    <property type="component" value="Chromosome 13"/>
</dbReference>
<dbReference type="EMBL" id="CM012449">
    <property type="protein sequence ID" value="RVE65213.1"/>
    <property type="molecule type" value="Genomic_DNA"/>
</dbReference>
<dbReference type="AlphaFoldDB" id="A0A437CSG8"/>